<dbReference type="FunFam" id="3.30.40.10:FF:000170">
    <property type="entry name" value="E3 ubiquitin-protein ligase SHPRH isoform X1"/>
    <property type="match status" value="1"/>
</dbReference>
<dbReference type="Gene3D" id="1.10.10.10">
    <property type="entry name" value="Winged helix-like DNA-binding domain superfamily/Winged helix DNA-binding domain"/>
    <property type="match status" value="1"/>
</dbReference>
<dbReference type="PANTHER" id="PTHR45865">
    <property type="entry name" value="E3 UBIQUITIN-PROTEIN LIGASE SHPRH FAMILY MEMBER"/>
    <property type="match status" value="1"/>
</dbReference>
<keyword evidence="14" id="KW-0862">Zinc</keyword>
<feature type="region of interest" description="Disordered" evidence="23">
    <location>
        <begin position="537"/>
        <end position="627"/>
    </location>
</feature>
<evidence type="ECO:0000256" key="9">
    <source>
        <dbReference type="ARBA" id="ARBA00022763"/>
    </source>
</evidence>
<dbReference type="SMART" id="SM00184">
    <property type="entry name" value="RING"/>
    <property type="match status" value="1"/>
</dbReference>
<feature type="non-terminal residue" evidence="27">
    <location>
        <position position="1661"/>
    </location>
</feature>
<dbReference type="GO" id="GO:0003677">
    <property type="term" value="F:DNA binding"/>
    <property type="evidence" value="ECO:0007669"/>
    <property type="project" value="InterPro"/>
</dbReference>
<dbReference type="PROSITE" id="PS00518">
    <property type="entry name" value="ZF_RING_1"/>
    <property type="match status" value="1"/>
</dbReference>
<organism evidence="27 28">
    <name type="scientific">Callaeas wilsoni</name>
    <name type="common">North Island kokako</name>
    <dbReference type="NCBI Taxonomy" id="1347786"/>
    <lineage>
        <taxon>Eukaryota</taxon>
        <taxon>Metazoa</taxon>
        <taxon>Chordata</taxon>
        <taxon>Craniata</taxon>
        <taxon>Vertebrata</taxon>
        <taxon>Euteleostomi</taxon>
        <taxon>Archelosauria</taxon>
        <taxon>Archosauria</taxon>
        <taxon>Dinosauria</taxon>
        <taxon>Saurischia</taxon>
        <taxon>Theropoda</taxon>
        <taxon>Coelurosauria</taxon>
        <taxon>Aves</taxon>
        <taxon>Neognathae</taxon>
        <taxon>Neoaves</taxon>
        <taxon>Telluraves</taxon>
        <taxon>Australaves</taxon>
        <taxon>Passeriformes</taxon>
        <taxon>Corvoidea</taxon>
        <taxon>Callaeidae</taxon>
        <taxon>Callaeas</taxon>
    </lineage>
</organism>
<dbReference type="SMART" id="SM00249">
    <property type="entry name" value="PHD"/>
    <property type="match status" value="1"/>
</dbReference>
<dbReference type="GO" id="GO:0005634">
    <property type="term" value="C:nucleus"/>
    <property type="evidence" value="ECO:0007669"/>
    <property type="project" value="UniProtKB-ARBA"/>
</dbReference>
<keyword evidence="6" id="KW-0808">Transferase</keyword>
<evidence type="ECO:0000256" key="11">
    <source>
        <dbReference type="ARBA" id="ARBA00022786"/>
    </source>
</evidence>
<comment type="caution">
    <text evidence="27">The sequence shown here is derived from an EMBL/GenBank/DDBJ whole genome shotgun (WGS) entry which is preliminary data.</text>
</comment>
<dbReference type="GO" id="GO:0000209">
    <property type="term" value="P:protein polyubiquitination"/>
    <property type="evidence" value="ECO:0007669"/>
    <property type="project" value="TreeGrafter"/>
</dbReference>
<dbReference type="CDD" id="cd00073">
    <property type="entry name" value="H15"/>
    <property type="match status" value="1"/>
</dbReference>
<dbReference type="EC" id="2.3.2.27" evidence="4"/>
<dbReference type="InterPro" id="IPR048695">
    <property type="entry name" value="SHPRH_helical_2nd"/>
</dbReference>
<keyword evidence="10 22" id="KW-0863">Zinc-finger</keyword>
<dbReference type="FunFam" id="3.30.40.10:FF:000162">
    <property type="entry name" value="E3 ubiquitin-protein ligase SHPRH isoform X1"/>
    <property type="match status" value="1"/>
</dbReference>
<dbReference type="GO" id="GO:0006334">
    <property type="term" value="P:nucleosome assembly"/>
    <property type="evidence" value="ECO:0007669"/>
    <property type="project" value="InterPro"/>
</dbReference>
<evidence type="ECO:0000256" key="14">
    <source>
        <dbReference type="ARBA" id="ARBA00022833"/>
    </source>
</evidence>
<evidence type="ECO:0000256" key="22">
    <source>
        <dbReference type="PROSITE-ProRule" id="PRU00175"/>
    </source>
</evidence>
<evidence type="ECO:0000256" key="21">
    <source>
        <dbReference type="ARBA" id="ARBA00082267"/>
    </source>
</evidence>
<comment type="catalytic activity">
    <reaction evidence="1">
        <text>S-ubiquitinyl-[E2 ubiquitin-conjugating enzyme]-L-cysteine + [acceptor protein]-L-lysine = [E2 ubiquitin-conjugating enzyme]-L-cysteine + N(6)-ubiquitinyl-[acceptor protein]-L-lysine.</text>
        <dbReference type="EC" id="2.3.2.27"/>
    </reaction>
</comment>
<dbReference type="Gene3D" id="3.40.50.10810">
    <property type="entry name" value="Tandem AAA-ATPase domain"/>
    <property type="match status" value="2"/>
</dbReference>
<dbReference type="PROSITE" id="PS50089">
    <property type="entry name" value="ZF_RING_2"/>
    <property type="match status" value="1"/>
</dbReference>
<dbReference type="InterPro" id="IPR017907">
    <property type="entry name" value="Znf_RING_CS"/>
</dbReference>
<dbReference type="InterPro" id="IPR001650">
    <property type="entry name" value="Helicase_C-like"/>
</dbReference>
<dbReference type="InterPro" id="IPR005818">
    <property type="entry name" value="Histone_H1/H5_H15"/>
</dbReference>
<dbReference type="InterPro" id="IPR027370">
    <property type="entry name" value="Znf-RING_euk"/>
</dbReference>
<dbReference type="InterPro" id="IPR011011">
    <property type="entry name" value="Znf_FYVE_PHD"/>
</dbReference>
<dbReference type="Gene3D" id="3.40.50.300">
    <property type="entry name" value="P-loop containing nucleotide triphosphate hydrolases"/>
    <property type="match status" value="1"/>
</dbReference>
<dbReference type="Proteomes" id="UP000576729">
    <property type="component" value="Unassembled WGS sequence"/>
</dbReference>
<feature type="domain" description="RING-type" evidence="24">
    <location>
        <begin position="1442"/>
        <end position="1489"/>
    </location>
</feature>
<feature type="non-terminal residue" evidence="27">
    <location>
        <position position="1"/>
    </location>
</feature>
<dbReference type="InterPro" id="IPR052583">
    <property type="entry name" value="ATP-helicase/E3_Ub-Ligase"/>
</dbReference>
<dbReference type="Pfam" id="PF21325">
    <property type="entry name" value="SHPRH_helical-1st"/>
    <property type="match status" value="1"/>
</dbReference>
<keyword evidence="8" id="KW-0547">Nucleotide-binding</keyword>
<dbReference type="FunFam" id="3.40.50.300:FF:000786">
    <property type="entry name" value="E3 ubiquitin-protein ligase SHPRH isoform X1"/>
    <property type="match status" value="1"/>
</dbReference>
<dbReference type="CDD" id="cd16569">
    <property type="entry name" value="RING-HC_SHPRH-like"/>
    <property type="match status" value="1"/>
</dbReference>
<evidence type="ECO:0000256" key="3">
    <source>
        <dbReference type="ARBA" id="ARBA00007025"/>
    </source>
</evidence>
<keyword evidence="28" id="KW-1185">Reference proteome</keyword>
<evidence type="ECO:0000256" key="1">
    <source>
        <dbReference type="ARBA" id="ARBA00000900"/>
    </source>
</evidence>
<dbReference type="SUPFAM" id="SSF46785">
    <property type="entry name" value="Winged helix' DNA-binding domain"/>
    <property type="match status" value="1"/>
</dbReference>
<dbReference type="CDD" id="cd18070">
    <property type="entry name" value="DEXQc_SHPRH"/>
    <property type="match status" value="1"/>
</dbReference>
<evidence type="ECO:0000256" key="2">
    <source>
        <dbReference type="ARBA" id="ARBA00004906"/>
    </source>
</evidence>
<dbReference type="InterPro" id="IPR049730">
    <property type="entry name" value="SNF2/RAD54-like_C"/>
</dbReference>
<keyword evidence="11" id="KW-0833">Ubl conjugation pathway</keyword>
<keyword evidence="15" id="KW-0067">ATP-binding</keyword>
<dbReference type="SUPFAM" id="SSF57850">
    <property type="entry name" value="RING/U-box"/>
    <property type="match status" value="1"/>
</dbReference>
<feature type="compositionally biased region" description="Polar residues" evidence="23">
    <location>
        <begin position="552"/>
        <end position="562"/>
    </location>
</feature>
<protein>
    <recommendedName>
        <fullName evidence="19">E3 ubiquitin-protein ligase SHPRH</fullName>
        <ecNumber evidence="4">2.3.2.27</ecNumber>
    </recommendedName>
    <alternativeName>
        <fullName evidence="21">RING-type E3 ubiquitin transferase SHPRH</fullName>
    </alternativeName>
    <alternativeName>
        <fullName evidence="20">SNF2, histone-linker, PHD and RING finger domain-containing helicase</fullName>
    </alternativeName>
</protein>
<keyword evidence="12" id="KW-0378">Hydrolase</keyword>
<evidence type="ECO:0000313" key="27">
    <source>
        <dbReference type="EMBL" id="NXY64597.1"/>
    </source>
</evidence>
<gene>
    <name evidence="27" type="primary">Shprh</name>
    <name evidence="27" type="ORF">CALWIL_R13205</name>
</gene>
<evidence type="ECO:0000259" key="24">
    <source>
        <dbReference type="PROSITE" id="PS50089"/>
    </source>
</evidence>
<dbReference type="InterPro" id="IPR019786">
    <property type="entry name" value="Zinc_finger_PHD-type_CS"/>
</dbReference>
<evidence type="ECO:0000256" key="16">
    <source>
        <dbReference type="ARBA" id="ARBA00023204"/>
    </source>
</evidence>
<dbReference type="EMBL" id="VWPU01018755">
    <property type="protein sequence ID" value="NXY64597.1"/>
    <property type="molecule type" value="Genomic_DNA"/>
</dbReference>
<evidence type="ECO:0000256" key="4">
    <source>
        <dbReference type="ARBA" id="ARBA00012483"/>
    </source>
</evidence>
<reference evidence="27 28" key="1">
    <citation type="submission" date="2019-09" db="EMBL/GenBank/DDBJ databases">
        <title>Bird 10,000 Genomes (B10K) Project - Family phase.</title>
        <authorList>
            <person name="Zhang G."/>
        </authorList>
    </citation>
    <scope>NUCLEOTIDE SEQUENCE [LARGE SCALE GENOMIC DNA]</scope>
    <source>
        <strain evidence="27">B10K-OTA-212792</strain>
        <tissue evidence="27">Blood</tissue>
    </source>
</reference>
<dbReference type="PROSITE" id="PS51504">
    <property type="entry name" value="H15"/>
    <property type="match status" value="1"/>
</dbReference>
<dbReference type="GO" id="GO:0006281">
    <property type="term" value="P:DNA repair"/>
    <property type="evidence" value="ECO:0007669"/>
    <property type="project" value="UniProtKB-KW"/>
</dbReference>
<dbReference type="Pfam" id="PF00176">
    <property type="entry name" value="SNF2-rel_dom"/>
    <property type="match status" value="1"/>
</dbReference>
<dbReference type="InterPro" id="IPR038718">
    <property type="entry name" value="SNF2-like_sf"/>
</dbReference>
<evidence type="ECO:0000259" key="25">
    <source>
        <dbReference type="PROSITE" id="PS51194"/>
    </source>
</evidence>
<feature type="compositionally biased region" description="Basic and acidic residues" evidence="23">
    <location>
        <begin position="539"/>
        <end position="551"/>
    </location>
</feature>
<accession>A0A7L4LGY8</accession>
<dbReference type="GO" id="GO:0000786">
    <property type="term" value="C:nucleosome"/>
    <property type="evidence" value="ECO:0007669"/>
    <property type="project" value="InterPro"/>
</dbReference>
<dbReference type="Pfam" id="PF13445">
    <property type="entry name" value="zf-RING_UBOX"/>
    <property type="match status" value="1"/>
</dbReference>
<dbReference type="GO" id="GO:0016874">
    <property type="term" value="F:ligase activity"/>
    <property type="evidence" value="ECO:0007669"/>
    <property type="project" value="UniProtKB-KW"/>
</dbReference>
<keyword evidence="7" id="KW-0479">Metal-binding</keyword>
<dbReference type="GO" id="GO:0005524">
    <property type="term" value="F:ATP binding"/>
    <property type="evidence" value="ECO:0007669"/>
    <property type="project" value="UniProtKB-KW"/>
</dbReference>
<dbReference type="Pfam" id="PF00538">
    <property type="entry name" value="Linker_histone"/>
    <property type="match status" value="1"/>
</dbReference>
<evidence type="ECO:0000256" key="5">
    <source>
        <dbReference type="ARBA" id="ARBA00022553"/>
    </source>
</evidence>
<evidence type="ECO:0000256" key="18">
    <source>
        <dbReference type="ARBA" id="ARBA00064042"/>
    </source>
</evidence>
<keyword evidence="16" id="KW-0234">DNA repair</keyword>
<keyword evidence="9" id="KW-0227">DNA damage</keyword>
<evidence type="ECO:0000256" key="7">
    <source>
        <dbReference type="ARBA" id="ARBA00022723"/>
    </source>
</evidence>
<dbReference type="FunFam" id="1.10.10.10:FF:000242">
    <property type="entry name" value="E3 ubiquitin-protein ligase SHPRH isoform X1"/>
    <property type="match status" value="1"/>
</dbReference>
<dbReference type="InterPro" id="IPR048686">
    <property type="entry name" value="SHPRH_helical_1st"/>
</dbReference>
<dbReference type="InterPro" id="IPR001965">
    <property type="entry name" value="Znf_PHD"/>
</dbReference>
<evidence type="ECO:0000256" key="6">
    <source>
        <dbReference type="ARBA" id="ARBA00022679"/>
    </source>
</evidence>
<dbReference type="PROSITE" id="PS51194">
    <property type="entry name" value="HELICASE_CTER"/>
    <property type="match status" value="1"/>
</dbReference>
<evidence type="ECO:0000256" key="23">
    <source>
        <dbReference type="SAM" id="MobiDB-lite"/>
    </source>
</evidence>
<dbReference type="FunFam" id="3.40.50.10810:FF:000013">
    <property type="entry name" value="E3 ubiquitin-protein ligase SHPRH isoform X2"/>
    <property type="match status" value="1"/>
</dbReference>
<evidence type="ECO:0000256" key="17">
    <source>
        <dbReference type="ARBA" id="ARBA00058012"/>
    </source>
</evidence>
<dbReference type="SUPFAM" id="SSF52540">
    <property type="entry name" value="P-loop containing nucleoside triphosphate hydrolases"/>
    <property type="match status" value="3"/>
</dbReference>
<dbReference type="GO" id="GO:0061630">
    <property type="term" value="F:ubiquitin protein ligase activity"/>
    <property type="evidence" value="ECO:0007669"/>
    <property type="project" value="UniProtKB-EC"/>
</dbReference>
<dbReference type="InterPro" id="IPR000330">
    <property type="entry name" value="SNF2_N"/>
</dbReference>
<dbReference type="Pfam" id="PF21324">
    <property type="entry name" value="SHPRH_helical-2nd"/>
    <property type="match status" value="1"/>
</dbReference>
<evidence type="ECO:0000256" key="15">
    <source>
        <dbReference type="ARBA" id="ARBA00022840"/>
    </source>
</evidence>
<dbReference type="GO" id="GO:0008270">
    <property type="term" value="F:zinc ion binding"/>
    <property type="evidence" value="ECO:0007669"/>
    <property type="project" value="UniProtKB-KW"/>
</dbReference>
<dbReference type="InterPro" id="IPR001841">
    <property type="entry name" value="Znf_RING"/>
</dbReference>
<feature type="domain" description="Helicase C-terminal" evidence="25">
    <location>
        <begin position="1524"/>
        <end position="1661"/>
    </location>
</feature>
<dbReference type="SMART" id="SM00526">
    <property type="entry name" value="H15"/>
    <property type="match status" value="1"/>
</dbReference>
<comment type="similarity">
    <text evidence="3">Belongs to the SNF2/RAD54 helicase family.</text>
</comment>
<comment type="subunit">
    <text evidence="18">Homodimer. Interacts with HLTF, PCNA, UBE2N and RAD18.</text>
</comment>
<dbReference type="CDD" id="cd15547">
    <property type="entry name" value="PHD_SHPRH"/>
    <property type="match status" value="1"/>
</dbReference>
<sequence>MSSRRKRAPPSKVDEEKKKKLCWNMHEDRRNEMVTLDDEVTNEDHVPVPSTSASFVVINDDSTDEDLVPKEGSGSKSVKFLTVNDEEDSYSILPPVSVQLNIIVMPYRADRSWKALLGEFALRLPSEQILTDEFRDRSFTLMRGDSDDELQVCVHERSEEEYSNETKEYLGAYEQRILVEATLSGEILEGLRWLQKKKIIGLYQRPGEAQALKVGIYLLEAGLSKPEFLSDGGGRPKKANQMIQKLMEKFYSFLIPDELEEDEEESDMELERQNIEELYDFVRHTHQQDIQLLRKDVQHPALIPILRPYQSEAVNWMLHRENHTSTPKNALHFLWREVITLDGVKIYYNPFTGCIIREYPTAGPQWPGGILADEMGLGKTVEVLALILNHTGPDIKQDDLTLPEGKLVNFFVPPQPLEGNKKKKPKEMEPKLKEKIQYPSLRVMILAAVKEMNVKKGASIIAIFKYISSIYRYDTQRNRRLLKRTLEKLITEQVVEQVKGHGLAGSFKLGKNYKEQKKRERTKEQVKHAAVIASKNKKQLIDAKTQPKESRNSNVTSENAFKTASRENIAMEEHDYCTTNKNNEKSEADHENSVEEKNVKQETVVPKSPDLHGSLLVSSDMSNHPDVDVSKTAADLQQEIPKVQSSHSQEHAGSSVQHTSSIFPFNTSEYRFECICGELGLADYKARVQCLKCYLWQHAECVNYKEENLKSRPFYCPHCLVAMKPVPTGATLIISPSSICHQWVDEINRHVRSSSLRVLVYQGVKKHGFLQPHMLAEQEVVITTYDVLRTELNYVDIPHSNSEDGRRFRNQKRYMAIPSPLVAVEWWRICLDEAQMVECTTAKAAEMALRLSGINRWCVSGTPVQRGLEDLYGLVLFLGVDPYWVKHWWDQLLYRPYCRKNPRPLYSLIAKIMWRSAKKDVIDQIQIPPQTENIHWLHFSPVERHFYHRQHEVCCQDALAKLRKISDWTLKLSSLDRRTVTSILYPLLRLRQACCHPQAVRGEFLPLQKSTMTMEELLASLQKKCRTECEEAHRQLVCALNGLAGIHIIKGEYALAAELYREVLRSSEEHKEKLKTDSLQRLHSTHNLMELLAKHPGIPPTLRDSRLAEEAEQLRQHYMSKSNAEVAEAHQALQPVLQTIRELQRKAGSPWWLDVIQTAIQYAIDEELVQRVQNEITCNYKQQTSKLSMAEKFRDCRGLQYLLTTQLDELKKFQKIVREAVKNLEGPPSKQVIEAATICHLRPVRLPLNNCVFCKADELFTEYESKLFMHSVKGQMAIFEEMIEDQEGLVDDRLPTTSRGLWATSETERALKALLSFAKAHRMDVRLTEEGSVFLELFEAWKKEYKLLHEYWMVLRDHVSAIDELAMATERLRVRHPDEPKPNPPVLHIIEPHEVEQNRVKLLNDKAVAKSQLQKKLGQLLYLTNLEKSQDKTTGGVNPEPCPICARQLGRQWAVLTCGHCFCNECIAIIIQQYSVGTRRSSIKCAICRQTTSHKEISYVFTAEAANQEDDIPVKGSHSTKVEAVVRTLKRIQFKDPGAKSLVFSTWQDVLDIISKALYDNNMVFSQINGISKFQENLSAFKYDPNINILLLPLHTGSNGLNIIEATHVLLVEPILNPAHELQAIGRVHRIGQTKSTIVHRFLIKATIEERMQTMLKTVDR</sequence>
<evidence type="ECO:0000259" key="26">
    <source>
        <dbReference type="PROSITE" id="PS51504"/>
    </source>
</evidence>
<dbReference type="InterPro" id="IPR036388">
    <property type="entry name" value="WH-like_DNA-bd_sf"/>
</dbReference>
<comment type="pathway">
    <text evidence="2">Protein modification; protein ubiquitination.</text>
</comment>
<feature type="compositionally biased region" description="Basic and acidic residues" evidence="23">
    <location>
        <begin position="569"/>
        <end position="600"/>
    </location>
</feature>
<dbReference type="InterPro" id="IPR027417">
    <property type="entry name" value="P-loop_NTPase"/>
</dbReference>
<evidence type="ECO:0000256" key="19">
    <source>
        <dbReference type="ARBA" id="ARBA00074563"/>
    </source>
</evidence>
<proteinExistence type="inferred from homology"/>
<dbReference type="GO" id="GO:0004386">
    <property type="term" value="F:helicase activity"/>
    <property type="evidence" value="ECO:0007669"/>
    <property type="project" value="UniProtKB-KW"/>
</dbReference>
<evidence type="ECO:0000256" key="13">
    <source>
        <dbReference type="ARBA" id="ARBA00022806"/>
    </source>
</evidence>
<dbReference type="InterPro" id="IPR014001">
    <property type="entry name" value="Helicase_ATP-bd"/>
</dbReference>
<dbReference type="Pfam" id="PF00271">
    <property type="entry name" value="Helicase_C"/>
    <property type="match status" value="1"/>
</dbReference>
<keyword evidence="27" id="KW-0436">Ligase</keyword>
<name>A0A7L4LGY8_9CORV</name>
<keyword evidence="13" id="KW-0347">Helicase</keyword>
<dbReference type="SMART" id="SM00487">
    <property type="entry name" value="DEXDc"/>
    <property type="match status" value="1"/>
</dbReference>
<dbReference type="Gene3D" id="3.30.40.10">
    <property type="entry name" value="Zinc/RING finger domain, C3HC4 (zinc finger)"/>
    <property type="match status" value="2"/>
</dbReference>
<evidence type="ECO:0000256" key="8">
    <source>
        <dbReference type="ARBA" id="ARBA00022741"/>
    </source>
</evidence>
<dbReference type="InterPro" id="IPR013083">
    <property type="entry name" value="Znf_RING/FYVE/PHD"/>
</dbReference>
<dbReference type="InterPro" id="IPR036390">
    <property type="entry name" value="WH_DNA-bd_sf"/>
</dbReference>
<evidence type="ECO:0000313" key="28">
    <source>
        <dbReference type="Proteomes" id="UP000576729"/>
    </source>
</evidence>
<dbReference type="PANTHER" id="PTHR45865:SF1">
    <property type="entry name" value="E3 UBIQUITIN-PROTEIN LIGASE SHPRH"/>
    <property type="match status" value="1"/>
</dbReference>
<comment type="function">
    <text evidence="17">E3 ubiquitin-protein ligase involved in DNA repair. Upon genotoxic stress, accepts ubiquitin from the UBE2N-UBE2V2 E2 complex and transfers it to 'Lys-164' of PCNA which had been monoubiquitinated by UBE2A/B-RAD18, promoting the formation of non-canonical poly-ubiquitin chains linked through 'Lys-63'.</text>
</comment>
<evidence type="ECO:0000256" key="20">
    <source>
        <dbReference type="ARBA" id="ARBA00080750"/>
    </source>
</evidence>
<evidence type="ECO:0000256" key="10">
    <source>
        <dbReference type="ARBA" id="ARBA00022771"/>
    </source>
</evidence>
<dbReference type="GO" id="GO:0016787">
    <property type="term" value="F:hydrolase activity"/>
    <property type="evidence" value="ECO:0007669"/>
    <property type="project" value="UniProtKB-KW"/>
</dbReference>
<dbReference type="PROSITE" id="PS01359">
    <property type="entry name" value="ZF_PHD_1"/>
    <property type="match status" value="1"/>
</dbReference>
<dbReference type="SMART" id="SM00490">
    <property type="entry name" value="HELICc"/>
    <property type="match status" value="1"/>
</dbReference>
<dbReference type="SUPFAM" id="SSF57903">
    <property type="entry name" value="FYVE/PHD zinc finger"/>
    <property type="match status" value="1"/>
</dbReference>
<keyword evidence="5" id="KW-0597">Phosphoprotein</keyword>
<evidence type="ECO:0000256" key="12">
    <source>
        <dbReference type="ARBA" id="ARBA00022801"/>
    </source>
</evidence>
<dbReference type="CDD" id="cd18793">
    <property type="entry name" value="SF2_C_SNF"/>
    <property type="match status" value="1"/>
</dbReference>
<feature type="domain" description="H15" evidence="26">
    <location>
        <begin position="437"/>
        <end position="511"/>
    </location>
</feature>